<dbReference type="AlphaFoldDB" id="A0AAD9UJR2"/>
<dbReference type="GO" id="GO:0016500">
    <property type="term" value="F:protein-hormone receptor activity"/>
    <property type="evidence" value="ECO:0007669"/>
    <property type="project" value="InterPro"/>
</dbReference>
<dbReference type="EMBL" id="JAODUO010000040">
    <property type="protein sequence ID" value="KAK2192054.1"/>
    <property type="molecule type" value="Genomic_DNA"/>
</dbReference>
<dbReference type="SUPFAM" id="SSF52058">
    <property type="entry name" value="L domain-like"/>
    <property type="match status" value="1"/>
</dbReference>
<evidence type="ECO:0000256" key="4">
    <source>
        <dbReference type="ARBA" id="ARBA00022692"/>
    </source>
</evidence>
<evidence type="ECO:0000256" key="2">
    <source>
        <dbReference type="ARBA" id="ARBA00022475"/>
    </source>
</evidence>
<keyword evidence="3" id="KW-0433">Leucine-rich repeat</keyword>
<keyword evidence="4 13" id="KW-0812">Transmembrane</keyword>
<dbReference type="Gene3D" id="1.20.1070.10">
    <property type="entry name" value="Rhodopsin 7-helix transmembrane proteins"/>
    <property type="match status" value="1"/>
</dbReference>
<feature type="transmembrane region" description="Helical" evidence="13">
    <location>
        <begin position="501"/>
        <end position="527"/>
    </location>
</feature>
<dbReference type="PROSITE" id="PS01209">
    <property type="entry name" value="LDLRA_1"/>
    <property type="match status" value="1"/>
</dbReference>
<dbReference type="SMART" id="SM00192">
    <property type="entry name" value="LDLa"/>
    <property type="match status" value="2"/>
</dbReference>
<sequence length="569" mass="63128">MDDQTQYKVQTSCRDGAHLRTGCGGAECGAGMYHCPLSFCIPHRKICDGIVDCPGGEDELDCHNYTCPGLLKCRGADICVSHGEVCDGVAHCPVYREDEKYCDHKDEICDKCHCVGYVANCRRSNITRLSPSSTVATRRLRVLLLATNVLRVTPDTFRGLHWLGRLELADNGLEVISAGAFEDLLNLRELDLSWNRLQEVDAAVFSGLKSLRTLDLSHNRLVALRSTSLSLLPALERLELNDNTLKDIAVDAFTPVKRLQVLTTDAFKFCCIARHVANCRPQPDEFSSCEDLMANRLLQMSIWVLGTSAFVGNLFVIIWRFRTDRTKASSFFVINLGCSDFLMGLYLLIIGSVDAHYRGVYIVHADSWRASGLCQLAGFLAMLSSEVSVFMLTVMTVERLLTIIYPLQFGHMRMRHARIITGVGWAVCIVLSAVPTLKVPYFGDAFFGSTGVCLPFMVSSQRTKGWEYSVFIFLVVNLISFLIICFGYIAIFMSVKSQVPIILIGFAALGGAYVPPDVSAWIAVFVLPLNSAVNPLLYTISAIDCRRWVVTAHFRCEHHSNNAGAVVFL</sequence>
<comment type="subcellular location">
    <subcellularLocation>
        <location evidence="1">Cell membrane</location>
        <topology evidence="1">Multi-pass membrane protein</topology>
    </subcellularLocation>
</comment>
<dbReference type="InterPro" id="IPR000276">
    <property type="entry name" value="GPCR_Rhodpsn"/>
</dbReference>
<feature type="transmembrane region" description="Helical" evidence="13">
    <location>
        <begin position="370"/>
        <end position="395"/>
    </location>
</feature>
<evidence type="ECO:0000256" key="11">
    <source>
        <dbReference type="ARBA" id="ARBA00023224"/>
    </source>
</evidence>
<dbReference type="PRINTS" id="PR00373">
    <property type="entry name" value="GLYCHORMONER"/>
</dbReference>
<dbReference type="GO" id="GO:0008528">
    <property type="term" value="F:G protein-coupled peptide receptor activity"/>
    <property type="evidence" value="ECO:0007669"/>
    <property type="project" value="TreeGrafter"/>
</dbReference>
<evidence type="ECO:0000259" key="14">
    <source>
        <dbReference type="PROSITE" id="PS50262"/>
    </source>
</evidence>
<dbReference type="InterPro" id="IPR002131">
    <property type="entry name" value="Gphrmn_rcpt_fam"/>
</dbReference>
<dbReference type="PROSITE" id="PS50068">
    <property type="entry name" value="LDLRA_2"/>
    <property type="match status" value="1"/>
</dbReference>
<dbReference type="InterPro" id="IPR002172">
    <property type="entry name" value="LDrepeatLR_classA_rpt"/>
</dbReference>
<dbReference type="SMART" id="SM00369">
    <property type="entry name" value="LRR_TYP"/>
    <property type="match status" value="4"/>
</dbReference>
<evidence type="ECO:0000256" key="13">
    <source>
        <dbReference type="SAM" id="Phobius"/>
    </source>
</evidence>
<keyword evidence="7" id="KW-0297">G-protein coupled receptor</keyword>
<evidence type="ECO:0000256" key="5">
    <source>
        <dbReference type="ARBA" id="ARBA00022737"/>
    </source>
</evidence>
<feature type="disulfide bond" evidence="12">
    <location>
        <begin position="35"/>
        <end position="53"/>
    </location>
</feature>
<dbReference type="Pfam" id="PF00057">
    <property type="entry name" value="Ldl_recept_a"/>
    <property type="match status" value="1"/>
</dbReference>
<evidence type="ECO:0000256" key="12">
    <source>
        <dbReference type="PROSITE-ProRule" id="PRU00124"/>
    </source>
</evidence>
<evidence type="ECO:0000256" key="10">
    <source>
        <dbReference type="ARBA" id="ARBA00023170"/>
    </source>
</evidence>
<dbReference type="InterPro" id="IPR017452">
    <property type="entry name" value="GPCR_Rhodpsn_7TM"/>
</dbReference>
<dbReference type="Pfam" id="PF13855">
    <property type="entry name" value="LRR_8"/>
    <property type="match status" value="1"/>
</dbReference>
<name>A0AAD9UJR2_RIDPI</name>
<dbReference type="PROSITE" id="PS50262">
    <property type="entry name" value="G_PROTEIN_RECEP_F1_2"/>
    <property type="match status" value="1"/>
</dbReference>
<reference evidence="15" key="1">
    <citation type="journal article" date="2023" name="Mol. Biol. Evol.">
        <title>Third-Generation Sequencing Reveals the Adaptive Role of the Epigenome in Three Deep-Sea Polychaetes.</title>
        <authorList>
            <person name="Perez M."/>
            <person name="Aroh O."/>
            <person name="Sun Y."/>
            <person name="Lan Y."/>
            <person name="Juniper S.K."/>
            <person name="Young C.R."/>
            <person name="Angers B."/>
            <person name="Qian P.Y."/>
        </authorList>
    </citation>
    <scope>NUCLEOTIDE SEQUENCE</scope>
    <source>
        <strain evidence="15">R07B-5</strain>
    </source>
</reference>
<evidence type="ECO:0000313" key="16">
    <source>
        <dbReference type="Proteomes" id="UP001209878"/>
    </source>
</evidence>
<keyword evidence="2" id="KW-1003">Cell membrane</keyword>
<dbReference type="PRINTS" id="PR00237">
    <property type="entry name" value="GPCRRHODOPSN"/>
</dbReference>
<dbReference type="Pfam" id="PF00001">
    <property type="entry name" value="7tm_1"/>
    <property type="match status" value="1"/>
</dbReference>
<feature type="transmembrane region" description="Helical" evidence="13">
    <location>
        <begin position="470"/>
        <end position="495"/>
    </location>
</feature>
<dbReference type="Gene3D" id="4.10.400.10">
    <property type="entry name" value="Low-density Lipoprotein Receptor"/>
    <property type="match status" value="1"/>
</dbReference>
<comment type="caution">
    <text evidence="15">The sequence shown here is derived from an EMBL/GenBank/DDBJ whole genome shotgun (WGS) entry which is preliminary data.</text>
</comment>
<dbReference type="InterPro" id="IPR023415">
    <property type="entry name" value="LDLR_class-A_CS"/>
</dbReference>
<dbReference type="SUPFAM" id="SSF81321">
    <property type="entry name" value="Family A G protein-coupled receptor-like"/>
    <property type="match status" value="1"/>
</dbReference>
<dbReference type="PANTHER" id="PTHR24372:SF77">
    <property type="entry name" value="G-PROTEIN COUPLED RECEPTORS FAMILY 1 PROFILE DOMAIN-CONTAINING PROTEIN"/>
    <property type="match status" value="1"/>
</dbReference>
<dbReference type="PROSITE" id="PS51450">
    <property type="entry name" value="LRR"/>
    <property type="match status" value="2"/>
</dbReference>
<dbReference type="Proteomes" id="UP001209878">
    <property type="component" value="Unassembled WGS sequence"/>
</dbReference>
<keyword evidence="9 12" id="KW-1015">Disulfide bond</keyword>
<feature type="domain" description="G-protein coupled receptors family 1 profile" evidence="14">
    <location>
        <begin position="312"/>
        <end position="497"/>
    </location>
</feature>
<evidence type="ECO:0000256" key="6">
    <source>
        <dbReference type="ARBA" id="ARBA00022989"/>
    </source>
</evidence>
<evidence type="ECO:0000313" key="15">
    <source>
        <dbReference type="EMBL" id="KAK2192054.1"/>
    </source>
</evidence>
<evidence type="ECO:0000256" key="1">
    <source>
        <dbReference type="ARBA" id="ARBA00004651"/>
    </source>
</evidence>
<evidence type="ECO:0000256" key="7">
    <source>
        <dbReference type="ARBA" id="ARBA00023040"/>
    </source>
</evidence>
<dbReference type="CDD" id="cd00112">
    <property type="entry name" value="LDLa"/>
    <property type="match status" value="1"/>
</dbReference>
<keyword evidence="5" id="KW-0677">Repeat</keyword>
<evidence type="ECO:0000256" key="3">
    <source>
        <dbReference type="ARBA" id="ARBA00022614"/>
    </source>
</evidence>
<accession>A0AAD9UJR2</accession>
<keyword evidence="16" id="KW-1185">Reference proteome</keyword>
<dbReference type="InterPro" id="IPR001611">
    <property type="entry name" value="Leu-rich_rpt"/>
</dbReference>
<feature type="disulfide bond" evidence="12">
    <location>
        <begin position="28"/>
        <end position="40"/>
    </location>
</feature>
<dbReference type="GO" id="GO:0009755">
    <property type="term" value="P:hormone-mediated signaling pathway"/>
    <property type="evidence" value="ECO:0007669"/>
    <property type="project" value="TreeGrafter"/>
</dbReference>
<feature type="transmembrane region" description="Helical" evidence="13">
    <location>
        <begin position="297"/>
        <end position="319"/>
    </location>
</feature>
<dbReference type="GO" id="GO:0005886">
    <property type="term" value="C:plasma membrane"/>
    <property type="evidence" value="ECO:0007669"/>
    <property type="project" value="UniProtKB-SubCell"/>
</dbReference>
<dbReference type="InterPro" id="IPR003591">
    <property type="entry name" value="Leu-rich_rpt_typical-subtyp"/>
</dbReference>
<evidence type="ECO:0000256" key="8">
    <source>
        <dbReference type="ARBA" id="ARBA00023136"/>
    </source>
</evidence>
<proteinExistence type="predicted"/>
<gene>
    <name evidence="15" type="ORF">NP493_40g08029</name>
</gene>
<dbReference type="Gene3D" id="3.80.10.10">
    <property type="entry name" value="Ribonuclease Inhibitor"/>
    <property type="match status" value="1"/>
</dbReference>
<feature type="transmembrane region" description="Helical" evidence="13">
    <location>
        <begin position="331"/>
        <end position="350"/>
    </location>
</feature>
<dbReference type="InterPro" id="IPR036055">
    <property type="entry name" value="LDL_receptor-like_sf"/>
</dbReference>
<organism evidence="15 16">
    <name type="scientific">Ridgeia piscesae</name>
    <name type="common">Tubeworm</name>
    <dbReference type="NCBI Taxonomy" id="27915"/>
    <lineage>
        <taxon>Eukaryota</taxon>
        <taxon>Metazoa</taxon>
        <taxon>Spiralia</taxon>
        <taxon>Lophotrochozoa</taxon>
        <taxon>Annelida</taxon>
        <taxon>Polychaeta</taxon>
        <taxon>Sedentaria</taxon>
        <taxon>Canalipalpata</taxon>
        <taxon>Sabellida</taxon>
        <taxon>Siboglinidae</taxon>
        <taxon>Ridgeia</taxon>
    </lineage>
</organism>
<keyword evidence="8 13" id="KW-0472">Membrane</keyword>
<evidence type="ECO:0000256" key="9">
    <source>
        <dbReference type="ARBA" id="ARBA00023157"/>
    </source>
</evidence>
<dbReference type="PRINTS" id="PR00019">
    <property type="entry name" value="LEURICHRPT"/>
</dbReference>
<dbReference type="InterPro" id="IPR032675">
    <property type="entry name" value="LRR_dom_sf"/>
</dbReference>
<dbReference type="SUPFAM" id="SSF57424">
    <property type="entry name" value="LDL receptor-like module"/>
    <property type="match status" value="1"/>
</dbReference>
<feature type="disulfide bond" evidence="12">
    <location>
        <begin position="47"/>
        <end position="62"/>
    </location>
</feature>
<dbReference type="PANTHER" id="PTHR24372">
    <property type="entry name" value="GLYCOPROTEIN HORMONE RECEPTOR"/>
    <property type="match status" value="1"/>
</dbReference>
<dbReference type="GO" id="GO:0007189">
    <property type="term" value="P:adenylate cyclase-activating G protein-coupled receptor signaling pathway"/>
    <property type="evidence" value="ECO:0007669"/>
    <property type="project" value="TreeGrafter"/>
</dbReference>
<keyword evidence="6 13" id="KW-1133">Transmembrane helix</keyword>
<keyword evidence="10" id="KW-0675">Receptor</keyword>
<protein>
    <recommendedName>
        <fullName evidence="14">G-protein coupled receptors family 1 profile domain-containing protein</fullName>
    </recommendedName>
</protein>
<keyword evidence="11" id="KW-0807">Transducer</keyword>
<feature type="transmembrane region" description="Helical" evidence="13">
    <location>
        <begin position="416"/>
        <end position="434"/>
    </location>
</feature>